<name>A0A914ZMS8_PARUN</name>
<protein>
    <submittedName>
        <fullName evidence="2">Uncharacterized protein</fullName>
    </submittedName>
</protein>
<accession>A0A914ZMS8</accession>
<dbReference type="WBParaSite" id="PgB03_g169_t03">
    <property type="protein sequence ID" value="PgB03_g169_t03"/>
    <property type="gene ID" value="PgB03_g169"/>
</dbReference>
<reference evidence="2" key="1">
    <citation type="submission" date="2022-11" db="UniProtKB">
        <authorList>
            <consortium name="WormBaseParasite"/>
        </authorList>
    </citation>
    <scope>IDENTIFICATION</scope>
</reference>
<proteinExistence type="predicted"/>
<dbReference type="AlphaFoldDB" id="A0A914ZMS8"/>
<keyword evidence="1" id="KW-1185">Reference proteome</keyword>
<evidence type="ECO:0000313" key="1">
    <source>
        <dbReference type="Proteomes" id="UP000887569"/>
    </source>
</evidence>
<dbReference type="Proteomes" id="UP000887569">
    <property type="component" value="Unplaced"/>
</dbReference>
<organism evidence="1 2">
    <name type="scientific">Parascaris univalens</name>
    <name type="common">Nematode worm</name>
    <dbReference type="NCBI Taxonomy" id="6257"/>
    <lineage>
        <taxon>Eukaryota</taxon>
        <taxon>Metazoa</taxon>
        <taxon>Ecdysozoa</taxon>
        <taxon>Nematoda</taxon>
        <taxon>Chromadorea</taxon>
        <taxon>Rhabditida</taxon>
        <taxon>Spirurina</taxon>
        <taxon>Ascaridomorpha</taxon>
        <taxon>Ascaridoidea</taxon>
        <taxon>Ascarididae</taxon>
        <taxon>Parascaris</taxon>
    </lineage>
</organism>
<evidence type="ECO:0000313" key="2">
    <source>
        <dbReference type="WBParaSite" id="PgB03_g169_t03"/>
    </source>
</evidence>
<sequence length="156" mass="18177">SYLLLQHSVESSIDSYIICCVSEQKLMIDSICQDSRNFDFCSFRVFRSRPLFDIAETAFFFVISSSGPLDRCVVYRSRTDEVGEKNANTAILRSERGEIESRPTLRFVSQARFQVKSFFATGERFCNRERQNVQLAQHKLLRVWLNQARCHCQLTE</sequence>